<reference evidence="7" key="1">
    <citation type="submission" date="2017-09" db="EMBL/GenBank/DDBJ databases">
        <title>Depth-based differentiation of microbial function through sediment-hosted aquifers and enrichment of novel symbionts in the deep terrestrial subsurface.</title>
        <authorList>
            <person name="Probst A.J."/>
            <person name="Ladd B."/>
            <person name="Jarett J.K."/>
            <person name="Geller-Mcgrath D.E."/>
            <person name="Sieber C.M.K."/>
            <person name="Emerson J.B."/>
            <person name="Anantharaman K."/>
            <person name="Thomas B.C."/>
            <person name="Malmstrom R."/>
            <person name="Stieglmeier M."/>
            <person name="Klingl A."/>
            <person name="Woyke T."/>
            <person name="Ryan C.M."/>
            <person name="Banfield J.F."/>
        </authorList>
    </citation>
    <scope>NUCLEOTIDE SEQUENCE [LARGE SCALE GENOMIC DNA]</scope>
</reference>
<dbReference type="EMBL" id="PFMI01000011">
    <property type="protein sequence ID" value="PIZ01194.1"/>
    <property type="molecule type" value="Genomic_DNA"/>
</dbReference>
<dbReference type="InterPro" id="IPR001865">
    <property type="entry name" value="Ribosomal_uS2"/>
</dbReference>
<dbReference type="InterPro" id="IPR005706">
    <property type="entry name" value="Ribosomal_uS2_bac/mit/plastid"/>
</dbReference>
<comment type="caution">
    <text evidence="6">The sequence shown here is derived from an EMBL/GenBank/DDBJ whole genome shotgun (WGS) entry which is preliminary data.</text>
</comment>
<keyword evidence="3" id="KW-0687">Ribonucleoprotein</keyword>
<dbReference type="NCBIfam" id="TIGR01011">
    <property type="entry name" value="rpsB_bact"/>
    <property type="match status" value="1"/>
</dbReference>
<evidence type="ECO:0000256" key="4">
    <source>
        <dbReference type="ARBA" id="ARBA00035256"/>
    </source>
</evidence>
<proteinExistence type="inferred from homology"/>
<dbReference type="PANTHER" id="PTHR12534:SF0">
    <property type="entry name" value="SMALL RIBOSOMAL SUBUNIT PROTEIN US2M"/>
    <property type="match status" value="1"/>
</dbReference>
<dbReference type="GO" id="GO:0022627">
    <property type="term" value="C:cytosolic small ribosomal subunit"/>
    <property type="evidence" value="ECO:0007669"/>
    <property type="project" value="TreeGrafter"/>
</dbReference>
<dbReference type="Proteomes" id="UP000229371">
    <property type="component" value="Unassembled WGS sequence"/>
</dbReference>
<dbReference type="GO" id="GO:0006412">
    <property type="term" value="P:translation"/>
    <property type="evidence" value="ECO:0007669"/>
    <property type="project" value="InterPro"/>
</dbReference>
<evidence type="ECO:0000313" key="6">
    <source>
        <dbReference type="EMBL" id="PIZ01194.1"/>
    </source>
</evidence>
<protein>
    <recommendedName>
        <fullName evidence="4">Small ribosomal subunit protein uS2</fullName>
    </recommendedName>
    <alternativeName>
        <fullName evidence="5">30S ribosomal protein S2</fullName>
    </alternativeName>
</protein>
<dbReference type="Gene3D" id="3.40.50.10490">
    <property type="entry name" value="Glucose-6-phosphate isomerase like protein, domain 1"/>
    <property type="match status" value="1"/>
</dbReference>
<feature type="non-terminal residue" evidence="6">
    <location>
        <position position="220"/>
    </location>
</feature>
<evidence type="ECO:0000256" key="2">
    <source>
        <dbReference type="ARBA" id="ARBA00022980"/>
    </source>
</evidence>
<organism evidence="6 7">
    <name type="scientific">bacterium (Candidatus Gribaldobacteria) CG_4_10_14_0_8_um_filter_33_9</name>
    <dbReference type="NCBI Taxonomy" id="2014266"/>
    <lineage>
        <taxon>Bacteria</taxon>
        <taxon>Candidatus Gribaldobacteria</taxon>
    </lineage>
</organism>
<gene>
    <name evidence="6" type="primary">rpsB</name>
    <name evidence="6" type="ORF">COY61_00455</name>
</gene>
<dbReference type="PANTHER" id="PTHR12534">
    <property type="entry name" value="30S RIBOSOMAL PROTEIN S2 PROKARYOTIC AND ORGANELLAR"/>
    <property type="match status" value="1"/>
</dbReference>
<evidence type="ECO:0000256" key="1">
    <source>
        <dbReference type="ARBA" id="ARBA00006242"/>
    </source>
</evidence>
<evidence type="ECO:0000313" key="7">
    <source>
        <dbReference type="Proteomes" id="UP000229371"/>
    </source>
</evidence>
<dbReference type="AlphaFoldDB" id="A0A2M7RP44"/>
<dbReference type="SUPFAM" id="SSF52313">
    <property type="entry name" value="Ribosomal protein S2"/>
    <property type="match status" value="1"/>
</dbReference>
<comment type="similarity">
    <text evidence="1">Belongs to the universal ribosomal protein uS2 family.</text>
</comment>
<dbReference type="GO" id="GO:0003735">
    <property type="term" value="F:structural constituent of ribosome"/>
    <property type="evidence" value="ECO:0007669"/>
    <property type="project" value="InterPro"/>
</dbReference>
<dbReference type="Pfam" id="PF00318">
    <property type="entry name" value="Ribosomal_S2"/>
    <property type="match status" value="1"/>
</dbReference>
<accession>A0A2M7RP44</accession>
<keyword evidence="2 6" id="KW-0689">Ribosomal protein</keyword>
<dbReference type="HAMAP" id="MF_00291_B">
    <property type="entry name" value="Ribosomal_uS2_B"/>
    <property type="match status" value="1"/>
</dbReference>
<dbReference type="PRINTS" id="PR00395">
    <property type="entry name" value="RIBOSOMALS2"/>
</dbReference>
<evidence type="ECO:0000256" key="3">
    <source>
        <dbReference type="ARBA" id="ARBA00023274"/>
    </source>
</evidence>
<sequence length="220" mass="25534">MITEETKTKIKKVKKIKEEQKEKILSVDRQGENKKAKKDGFGITIEEMTEKGLCLGHQVSKFNPKMSGYITGIKNDIHIINLEKTAVCLEKALKFISELVKENKTILMVGTKPALKNLIQETAQECNFPYIVERWLGGYFTNFKNVFERVKSYRELQEQKEKGELERFIKKERICAEKKLVKMGKKFEGIKNLEKLPDAVFICDIKQNQLTLKEAKMKEV</sequence>
<dbReference type="Gene3D" id="1.10.287.610">
    <property type="entry name" value="Helix hairpin bin"/>
    <property type="match status" value="1"/>
</dbReference>
<dbReference type="InterPro" id="IPR023591">
    <property type="entry name" value="Ribosomal_uS2_flav_dom_sf"/>
</dbReference>
<name>A0A2M7RP44_9BACT</name>
<dbReference type="CDD" id="cd01425">
    <property type="entry name" value="RPS2"/>
    <property type="match status" value="1"/>
</dbReference>
<evidence type="ECO:0000256" key="5">
    <source>
        <dbReference type="ARBA" id="ARBA00035518"/>
    </source>
</evidence>